<dbReference type="SUPFAM" id="SSF51182">
    <property type="entry name" value="RmlC-like cupins"/>
    <property type="match status" value="1"/>
</dbReference>
<dbReference type="Pfam" id="PF07883">
    <property type="entry name" value="Cupin_2"/>
    <property type="match status" value="1"/>
</dbReference>
<dbReference type="CDD" id="cd02226">
    <property type="entry name" value="cupin_YdbB-like"/>
    <property type="match status" value="1"/>
</dbReference>
<dbReference type="PANTHER" id="PTHR36114">
    <property type="entry name" value="16.7 KDA PROTEIN IN WHIE LOCUS"/>
    <property type="match status" value="1"/>
</dbReference>
<dbReference type="InterPro" id="IPR014710">
    <property type="entry name" value="RmlC-like_jellyroll"/>
</dbReference>
<organism evidence="2 3">
    <name type="scientific">Montanilutibacter psychrotolerans</name>
    <dbReference type="NCBI Taxonomy" id="1327343"/>
    <lineage>
        <taxon>Bacteria</taxon>
        <taxon>Pseudomonadati</taxon>
        <taxon>Pseudomonadota</taxon>
        <taxon>Gammaproteobacteria</taxon>
        <taxon>Lysobacterales</taxon>
        <taxon>Lysobacteraceae</taxon>
        <taxon>Montanilutibacter</taxon>
    </lineage>
</organism>
<protein>
    <submittedName>
        <fullName evidence="2">Cupin domain-containing protein</fullName>
    </submittedName>
</protein>
<dbReference type="OrthoDB" id="9794183at2"/>
<comment type="caution">
    <text evidence="2">The sequence shown here is derived from an EMBL/GenBank/DDBJ whole genome shotgun (WGS) entry which is preliminary data.</text>
</comment>
<name>A0A3M8SZH6_9GAMM</name>
<keyword evidence="3" id="KW-1185">Reference proteome</keyword>
<evidence type="ECO:0000259" key="1">
    <source>
        <dbReference type="Pfam" id="PF07883"/>
    </source>
</evidence>
<evidence type="ECO:0000313" key="2">
    <source>
        <dbReference type="EMBL" id="RNF84300.1"/>
    </source>
</evidence>
<feature type="domain" description="Cupin type-2" evidence="1">
    <location>
        <begin position="84"/>
        <end position="137"/>
    </location>
</feature>
<sequence length="170" mass="18540">MPPSPSSGCGHAIALRDRIPKPVGGASTPTRRIPRIAPTFYPDRSAPVPQAITPVQLAASLAELWSPRVIGELNDAYVKVAKVHGTLDWHSHAHEDELFFVLQGHLRLEMEDGSVELGPGQMHVVPKGVRHRPVAEHECLLMLIEPKSTLHTGDTTTAHTRSLADQLRAL</sequence>
<dbReference type="InterPro" id="IPR013096">
    <property type="entry name" value="Cupin_2"/>
</dbReference>
<dbReference type="Gene3D" id="2.60.120.10">
    <property type="entry name" value="Jelly Rolls"/>
    <property type="match status" value="1"/>
</dbReference>
<gene>
    <name evidence="2" type="ORF">EER27_07900</name>
</gene>
<dbReference type="PANTHER" id="PTHR36114:SF1">
    <property type="entry name" value="16.7 KDA PROTEIN IN WHIE LOCUS"/>
    <property type="match status" value="1"/>
</dbReference>
<dbReference type="InterPro" id="IPR052044">
    <property type="entry name" value="PKS_Associated_Protein"/>
</dbReference>
<reference evidence="2 3" key="1">
    <citation type="submission" date="2018-11" db="EMBL/GenBank/DDBJ databases">
        <title>Lysobacter cryohumiis sp. nov., isolated from soil in the Tianshan Mountains, Xinjiang, China.</title>
        <authorList>
            <person name="Luo Y."/>
            <person name="Sheng H."/>
        </authorList>
    </citation>
    <scope>NUCLEOTIDE SEQUENCE [LARGE SCALE GENOMIC DNA]</scope>
    <source>
        <strain evidence="2 3">ZS60</strain>
    </source>
</reference>
<dbReference type="Proteomes" id="UP000267049">
    <property type="component" value="Unassembled WGS sequence"/>
</dbReference>
<accession>A0A3M8SZH6</accession>
<dbReference type="AlphaFoldDB" id="A0A3M8SZH6"/>
<evidence type="ECO:0000313" key="3">
    <source>
        <dbReference type="Proteomes" id="UP000267049"/>
    </source>
</evidence>
<dbReference type="EMBL" id="RIBS01000003">
    <property type="protein sequence ID" value="RNF84300.1"/>
    <property type="molecule type" value="Genomic_DNA"/>
</dbReference>
<dbReference type="InterPro" id="IPR011051">
    <property type="entry name" value="RmlC_Cupin_sf"/>
</dbReference>
<proteinExistence type="predicted"/>